<evidence type="ECO:0000256" key="6">
    <source>
        <dbReference type="ARBA" id="ARBA00023242"/>
    </source>
</evidence>
<evidence type="ECO:0000256" key="8">
    <source>
        <dbReference type="SAM" id="MobiDB-lite"/>
    </source>
</evidence>
<dbReference type="OrthoDB" id="3214149at2759"/>
<feature type="region of interest" description="Disordered" evidence="8">
    <location>
        <begin position="106"/>
        <end position="134"/>
    </location>
</feature>
<comment type="subcellular location">
    <subcellularLocation>
        <location evidence="1">Nucleus</location>
    </subcellularLocation>
</comment>
<dbReference type="InterPro" id="IPR043359">
    <property type="entry name" value="GLI-like"/>
</dbReference>
<proteinExistence type="predicted"/>
<dbReference type="GO" id="GO:0008270">
    <property type="term" value="F:zinc ion binding"/>
    <property type="evidence" value="ECO:0007669"/>
    <property type="project" value="UniProtKB-KW"/>
</dbReference>
<keyword evidence="3" id="KW-0677">Repeat</keyword>
<protein>
    <submittedName>
        <fullName evidence="13">C2H2-type domain-containing protein</fullName>
    </submittedName>
</protein>
<dbReference type="SMART" id="SM00355">
    <property type="entry name" value="ZnF_C2H2"/>
    <property type="match status" value="5"/>
</dbReference>
<reference evidence="13" key="1">
    <citation type="submission" date="2016-04" db="UniProtKB">
        <authorList>
            <consortium name="WormBaseParasite"/>
        </authorList>
    </citation>
    <scope>IDENTIFICATION</scope>
</reference>
<sequence>MFHLYQVDLAVGDCSRKRKNERSISSLHTFSDSGASERTSTSSSVRSSLITPAPILENNQTLIHSQIVINGFRDTLARTLAIHEDEHVVRTHVQKFGNNILHQPERLVRKSNSMTKSESCKNSSPHPSRGNKSLLTQNVSTDIPQIVTNGNLAEVVDVETLEDLRCEWQGCTQTFSTQKALVDHVTLSHIQASRKYCCLWRGCDREEAFKAQYMLVVHVRRHTGEKPNVCSVSPIYPGCDKSYSRLENLKTHMRTHTGERPYKCEFPNCGKAFSNASDRAKHQNRTHSDTKPYQCVMADCSKSYTDPSSLRKHIKTVHGEDVYEMSKRNKPVRRRRNDVNASASTTNSKPSSNLTNISTVASRRDIEDTEDEAKKTTSDTSHFLCTHIASTIGIPCCNFAWPFDDELIKISILSASCVYKEKIHFIYVNPDSDSRCSCGHYSVLFAFCLNCKKKRLQHNRIQGLWYCDLD</sequence>
<evidence type="ECO:0000256" key="3">
    <source>
        <dbReference type="ARBA" id="ARBA00022737"/>
    </source>
</evidence>
<evidence type="ECO:0000256" key="2">
    <source>
        <dbReference type="ARBA" id="ARBA00022723"/>
    </source>
</evidence>
<accession>A0A0N4U1L5</accession>
<dbReference type="Proteomes" id="UP000038040">
    <property type="component" value="Unplaced"/>
</dbReference>
<evidence type="ECO:0000256" key="4">
    <source>
        <dbReference type="ARBA" id="ARBA00022771"/>
    </source>
</evidence>
<evidence type="ECO:0000313" key="10">
    <source>
        <dbReference type="EMBL" id="VDN54893.1"/>
    </source>
</evidence>
<feature type="domain" description="C2H2-type" evidence="9">
    <location>
        <begin position="196"/>
        <end position="227"/>
    </location>
</feature>
<dbReference type="InterPro" id="IPR036236">
    <property type="entry name" value="Znf_C2H2_sf"/>
</dbReference>
<dbReference type="WBParaSite" id="DME_0000050601-mRNA-1">
    <property type="protein sequence ID" value="DME_0000050601-mRNA-1"/>
    <property type="gene ID" value="DME_0000050601"/>
</dbReference>
<dbReference type="PANTHER" id="PTHR45718:SF4">
    <property type="entry name" value="TRANSCRIPTIONAL ACTIVATOR CUBITUS INTERRUPTUS"/>
    <property type="match status" value="1"/>
</dbReference>
<dbReference type="InterPro" id="IPR013087">
    <property type="entry name" value="Znf_C2H2_type"/>
</dbReference>
<evidence type="ECO:0000259" key="9">
    <source>
        <dbReference type="PROSITE" id="PS50157"/>
    </source>
</evidence>
<gene>
    <name evidence="10" type="ORF">DME_LOCUS4866</name>
</gene>
<dbReference type="InterPro" id="IPR056436">
    <property type="entry name" value="Znf-C2H2_ZIC1-5/GLI1-3-like"/>
</dbReference>
<dbReference type="FunFam" id="3.30.160.60:FF:000036">
    <property type="entry name" value="GLI family zinc finger 3"/>
    <property type="match status" value="1"/>
</dbReference>
<keyword evidence="4 7" id="KW-0863">Zinc-finger</keyword>
<dbReference type="EMBL" id="UYYG01001151">
    <property type="protein sequence ID" value="VDN54893.1"/>
    <property type="molecule type" value="Genomic_DNA"/>
</dbReference>
<evidence type="ECO:0000256" key="7">
    <source>
        <dbReference type="PROSITE-ProRule" id="PRU00042"/>
    </source>
</evidence>
<feature type="domain" description="C2H2-type" evidence="9">
    <location>
        <begin position="293"/>
        <end position="318"/>
    </location>
</feature>
<reference evidence="10 12" key="2">
    <citation type="submission" date="2018-11" db="EMBL/GenBank/DDBJ databases">
        <authorList>
            <consortium name="Pathogen Informatics"/>
        </authorList>
    </citation>
    <scope>NUCLEOTIDE SEQUENCE [LARGE SCALE GENOMIC DNA]</scope>
</reference>
<feature type="domain" description="C2H2-type" evidence="9">
    <location>
        <begin position="262"/>
        <end position="292"/>
    </location>
</feature>
<dbReference type="PROSITE" id="PS00028">
    <property type="entry name" value="ZINC_FINGER_C2H2_1"/>
    <property type="match status" value="3"/>
</dbReference>
<dbReference type="GO" id="GO:0000981">
    <property type="term" value="F:DNA-binding transcription factor activity, RNA polymerase II-specific"/>
    <property type="evidence" value="ECO:0007669"/>
    <property type="project" value="TreeGrafter"/>
</dbReference>
<keyword evidence="12" id="KW-1185">Reference proteome</keyword>
<dbReference type="GO" id="GO:0000978">
    <property type="term" value="F:RNA polymerase II cis-regulatory region sequence-specific DNA binding"/>
    <property type="evidence" value="ECO:0007669"/>
    <property type="project" value="TreeGrafter"/>
</dbReference>
<dbReference type="GO" id="GO:0005634">
    <property type="term" value="C:nucleus"/>
    <property type="evidence" value="ECO:0007669"/>
    <property type="project" value="UniProtKB-SubCell"/>
</dbReference>
<feature type="compositionally biased region" description="Polar residues" evidence="8">
    <location>
        <begin position="339"/>
        <end position="361"/>
    </location>
</feature>
<dbReference type="SUPFAM" id="SSF57667">
    <property type="entry name" value="beta-beta-alpha zinc fingers"/>
    <property type="match status" value="4"/>
</dbReference>
<keyword evidence="6" id="KW-0539">Nucleus</keyword>
<dbReference type="Proteomes" id="UP000274756">
    <property type="component" value="Unassembled WGS sequence"/>
</dbReference>
<organism evidence="11 13">
    <name type="scientific">Dracunculus medinensis</name>
    <name type="common">Guinea worm</name>
    <dbReference type="NCBI Taxonomy" id="318479"/>
    <lineage>
        <taxon>Eukaryota</taxon>
        <taxon>Metazoa</taxon>
        <taxon>Ecdysozoa</taxon>
        <taxon>Nematoda</taxon>
        <taxon>Chromadorea</taxon>
        <taxon>Rhabditida</taxon>
        <taxon>Spirurina</taxon>
        <taxon>Dracunculoidea</taxon>
        <taxon>Dracunculidae</taxon>
        <taxon>Dracunculus</taxon>
    </lineage>
</organism>
<evidence type="ECO:0000256" key="1">
    <source>
        <dbReference type="ARBA" id="ARBA00004123"/>
    </source>
</evidence>
<feature type="compositionally biased region" description="Basic and acidic residues" evidence="8">
    <location>
        <begin position="362"/>
        <end position="374"/>
    </location>
</feature>
<evidence type="ECO:0000313" key="12">
    <source>
        <dbReference type="Proteomes" id="UP000274756"/>
    </source>
</evidence>
<name>A0A0N4U1L5_DRAME</name>
<dbReference type="Pfam" id="PF00096">
    <property type="entry name" value="zf-C2H2"/>
    <property type="match status" value="3"/>
</dbReference>
<dbReference type="STRING" id="318479.A0A0N4U1L5"/>
<dbReference type="FunFam" id="3.30.160.60:FF:000125">
    <property type="entry name" value="Putative zinc finger protein 143"/>
    <property type="match status" value="1"/>
</dbReference>
<dbReference type="FunFam" id="3.30.160.60:FF:000031">
    <property type="entry name" value="GLI family zinc finger 3"/>
    <property type="match status" value="1"/>
</dbReference>
<dbReference type="AlphaFoldDB" id="A0A0N4U1L5"/>
<dbReference type="PANTHER" id="PTHR45718">
    <property type="entry name" value="TRANSCRIPTIONAL ACTIVATOR CUBITUS INTERRUPTUS"/>
    <property type="match status" value="1"/>
</dbReference>
<dbReference type="PROSITE" id="PS50157">
    <property type="entry name" value="ZINC_FINGER_C2H2_2"/>
    <property type="match status" value="4"/>
</dbReference>
<dbReference type="Gene3D" id="3.30.160.60">
    <property type="entry name" value="Classic Zinc Finger"/>
    <property type="match status" value="5"/>
</dbReference>
<evidence type="ECO:0000313" key="13">
    <source>
        <dbReference type="WBParaSite" id="DME_0000050601-mRNA-1"/>
    </source>
</evidence>
<dbReference type="Pfam" id="PF23561">
    <property type="entry name" value="zf-C2H2_15"/>
    <property type="match status" value="1"/>
</dbReference>
<evidence type="ECO:0000313" key="11">
    <source>
        <dbReference type="Proteomes" id="UP000038040"/>
    </source>
</evidence>
<feature type="region of interest" description="Disordered" evidence="8">
    <location>
        <begin position="321"/>
        <end position="374"/>
    </location>
</feature>
<keyword evidence="5" id="KW-0862">Zinc</keyword>
<feature type="domain" description="C2H2-type" evidence="9">
    <location>
        <begin position="228"/>
        <end position="261"/>
    </location>
</feature>
<keyword evidence="2" id="KW-0479">Metal-binding</keyword>
<dbReference type="GO" id="GO:0140297">
    <property type="term" value="F:DNA-binding transcription factor binding"/>
    <property type="evidence" value="ECO:0007669"/>
    <property type="project" value="UniProtKB-ARBA"/>
</dbReference>
<evidence type="ECO:0000256" key="5">
    <source>
        <dbReference type="ARBA" id="ARBA00022833"/>
    </source>
</evidence>
<feature type="compositionally biased region" description="Polar residues" evidence="8">
    <location>
        <begin position="110"/>
        <end position="134"/>
    </location>
</feature>